<feature type="transmembrane region" description="Helical" evidence="8">
    <location>
        <begin position="96"/>
        <end position="129"/>
    </location>
</feature>
<evidence type="ECO:0000256" key="1">
    <source>
        <dbReference type="ARBA" id="ARBA00004429"/>
    </source>
</evidence>
<comment type="function">
    <text evidence="7">Part of the tripartite ATP-independent periplasmic (TRAP) transport system.</text>
</comment>
<feature type="transmembrane region" description="Helical" evidence="8">
    <location>
        <begin position="248"/>
        <end position="267"/>
    </location>
</feature>
<dbReference type="InterPro" id="IPR004681">
    <property type="entry name" value="TRAP_DctM"/>
</dbReference>
<dbReference type="InterPro" id="IPR010656">
    <property type="entry name" value="DctM"/>
</dbReference>
<organism evidence="10 11">
    <name type="scientific">Albimonas pacifica</name>
    <dbReference type="NCBI Taxonomy" id="1114924"/>
    <lineage>
        <taxon>Bacteria</taxon>
        <taxon>Pseudomonadati</taxon>
        <taxon>Pseudomonadota</taxon>
        <taxon>Alphaproteobacteria</taxon>
        <taxon>Rhodobacterales</taxon>
        <taxon>Paracoccaceae</taxon>
        <taxon>Albimonas</taxon>
    </lineage>
</organism>
<feature type="transmembrane region" description="Helical" evidence="8">
    <location>
        <begin position="141"/>
        <end position="165"/>
    </location>
</feature>
<dbReference type="PANTHER" id="PTHR33362">
    <property type="entry name" value="SIALIC ACID TRAP TRANSPORTER PERMEASE PROTEIN SIAT-RELATED"/>
    <property type="match status" value="1"/>
</dbReference>
<feature type="domain" description="TRAP C4-dicarboxylate transport system permease DctM subunit" evidence="9">
    <location>
        <begin position="12"/>
        <end position="419"/>
    </location>
</feature>
<gene>
    <name evidence="10" type="ORF">SAMN05216258_105155</name>
</gene>
<evidence type="ECO:0000313" key="11">
    <source>
        <dbReference type="Proteomes" id="UP000199377"/>
    </source>
</evidence>
<dbReference type="PIRSF" id="PIRSF006066">
    <property type="entry name" value="HI0050"/>
    <property type="match status" value="1"/>
</dbReference>
<dbReference type="RefSeq" id="WP_092859997.1">
    <property type="nucleotide sequence ID" value="NZ_FOQH01000005.1"/>
</dbReference>
<accession>A0A1I3GGQ3</accession>
<keyword evidence="11" id="KW-1185">Reference proteome</keyword>
<evidence type="ECO:0000259" key="9">
    <source>
        <dbReference type="Pfam" id="PF06808"/>
    </source>
</evidence>
<keyword evidence="2" id="KW-1003">Cell membrane</keyword>
<dbReference type="PANTHER" id="PTHR33362:SF5">
    <property type="entry name" value="C4-DICARBOXYLATE TRAP TRANSPORTER LARGE PERMEASE PROTEIN DCTM"/>
    <property type="match status" value="1"/>
</dbReference>
<proteinExistence type="predicted"/>
<sequence length="433" mass="45013">MTSHEALIFVSAWFAVFLILGQSVAIVLMGAGIAGMFAMMGTRLFDGLLAADIVGAASSYSLSIISLYLLMAQFLLRGRVVEDLFRVGYRLAGKRRFPLGAATIVSGGMLGAVSGSGAATSAALAVMAGPQLQQVGYTKRFAVSLAAVSGSLAAIIPPSLIMIFYGSLTLVPVGHLFIGSMIPGLLCILCYIGCLWVFGETKPGAAPAESEADAELPTSAVAAFIFVVVLMFVIFGGIYGGVFTAGEAGGLGAFTALVGMAALRRIGLRDIFDSLVDSVKVTSMLMIIVIGAQAFGRFLSLSRAPRELLAAVEPLLAQPTVLVALMLLAFFIGGLLLESAAVMVLLIPIILPVLEAAQVDLLWFGVMACFMISLGLLTPPVGLATYAACAAVRHPVGPIFRTTGLFALVAAVVVSLIMVEFPGVVTWLPSQIQ</sequence>
<dbReference type="GO" id="GO:0022857">
    <property type="term" value="F:transmembrane transporter activity"/>
    <property type="evidence" value="ECO:0007669"/>
    <property type="project" value="UniProtKB-UniRule"/>
</dbReference>
<feature type="transmembrane region" description="Helical" evidence="8">
    <location>
        <begin position="220"/>
        <end position="242"/>
    </location>
</feature>
<keyword evidence="7" id="KW-0813">Transport</keyword>
<keyword evidence="4 8" id="KW-0812">Transmembrane</keyword>
<dbReference type="Pfam" id="PF06808">
    <property type="entry name" value="DctM"/>
    <property type="match status" value="1"/>
</dbReference>
<dbReference type="STRING" id="1114924.SAMN05216258_105155"/>
<dbReference type="Proteomes" id="UP000199377">
    <property type="component" value="Unassembled WGS sequence"/>
</dbReference>
<dbReference type="GO" id="GO:0005886">
    <property type="term" value="C:plasma membrane"/>
    <property type="evidence" value="ECO:0007669"/>
    <property type="project" value="UniProtKB-SubCell"/>
</dbReference>
<evidence type="ECO:0000256" key="7">
    <source>
        <dbReference type="RuleBase" id="RU369079"/>
    </source>
</evidence>
<dbReference type="EMBL" id="FOQH01000005">
    <property type="protein sequence ID" value="SFI22656.1"/>
    <property type="molecule type" value="Genomic_DNA"/>
</dbReference>
<dbReference type="OrthoDB" id="9785600at2"/>
<feature type="transmembrane region" description="Helical" evidence="8">
    <location>
        <begin position="177"/>
        <end position="199"/>
    </location>
</feature>
<feature type="transmembrane region" description="Helical" evidence="8">
    <location>
        <begin position="279"/>
        <end position="301"/>
    </location>
</feature>
<evidence type="ECO:0000313" key="10">
    <source>
        <dbReference type="EMBL" id="SFI22656.1"/>
    </source>
</evidence>
<evidence type="ECO:0000256" key="2">
    <source>
        <dbReference type="ARBA" id="ARBA00022475"/>
    </source>
</evidence>
<keyword evidence="6 8" id="KW-0472">Membrane</keyword>
<evidence type="ECO:0000256" key="4">
    <source>
        <dbReference type="ARBA" id="ARBA00022692"/>
    </source>
</evidence>
<dbReference type="AlphaFoldDB" id="A0A1I3GGQ3"/>
<evidence type="ECO:0000256" key="3">
    <source>
        <dbReference type="ARBA" id="ARBA00022519"/>
    </source>
</evidence>
<feature type="transmembrane region" description="Helical" evidence="8">
    <location>
        <begin position="321"/>
        <end position="354"/>
    </location>
</feature>
<feature type="transmembrane region" description="Helical" evidence="8">
    <location>
        <begin position="6"/>
        <end position="37"/>
    </location>
</feature>
<feature type="transmembrane region" description="Helical" evidence="8">
    <location>
        <begin position="361"/>
        <end position="385"/>
    </location>
</feature>
<evidence type="ECO:0000256" key="8">
    <source>
        <dbReference type="SAM" id="Phobius"/>
    </source>
</evidence>
<evidence type="ECO:0000256" key="6">
    <source>
        <dbReference type="ARBA" id="ARBA00023136"/>
    </source>
</evidence>
<name>A0A1I3GGQ3_9RHOB</name>
<comment type="subcellular location">
    <subcellularLocation>
        <location evidence="1 7">Cell inner membrane</location>
        <topology evidence="1 7">Multi-pass membrane protein</topology>
    </subcellularLocation>
</comment>
<protein>
    <submittedName>
        <fullName evidence="10">TRAP transporter, DctM subunit</fullName>
    </submittedName>
</protein>
<keyword evidence="3 7" id="KW-0997">Cell inner membrane</keyword>
<evidence type="ECO:0000256" key="5">
    <source>
        <dbReference type="ARBA" id="ARBA00022989"/>
    </source>
</evidence>
<reference evidence="10 11" key="1">
    <citation type="submission" date="2016-10" db="EMBL/GenBank/DDBJ databases">
        <authorList>
            <person name="de Groot N.N."/>
        </authorList>
    </citation>
    <scope>NUCLEOTIDE SEQUENCE [LARGE SCALE GENOMIC DNA]</scope>
    <source>
        <strain evidence="10 11">CGMCC 1.11030</strain>
    </source>
</reference>
<feature type="transmembrane region" description="Helical" evidence="8">
    <location>
        <begin position="49"/>
        <end position="76"/>
    </location>
</feature>
<feature type="transmembrane region" description="Helical" evidence="8">
    <location>
        <begin position="405"/>
        <end position="428"/>
    </location>
</feature>
<keyword evidence="5 8" id="KW-1133">Transmembrane helix</keyword>